<evidence type="ECO:0000313" key="3">
    <source>
        <dbReference type="EMBL" id="AWM40187.1"/>
    </source>
</evidence>
<evidence type="ECO:0000256" key="2">
    <source>
        <dbReference type="SAM" id="SignalP"/>
    </source>
</evidence>
<dbReference type="EMBL" id="CP025958">
    <property type="protein sequence ID" value="AWM40187.1"/>
    <property type="molecule type" value="Genomic_DNA"/>
</dbReference>
<dbReference type="KEGG" id="gog:C1280_26410"/>
<sequence length="162" mass="16596">MSLSSRFVRLAAGAVAALAWAGAPATAADVPPPPVVSAAPVAVGDPGCATCEHGAATGSCSTCKHHVLLKKNKTPYQVNLCPGACFGYFQTQWRKWDDACPYPYLGHGVGDAPRPASPVINVPRPGSGELNQPRPLPGTDSKPEGKSGLPPIPPVPGGKLMP</sequence>
<feature type="signal peptide" evidence="2">
    <location>
        <begin position="1"/>
        <end position="27"/>
    </location>
</feature>
<dbReference type="AlphaFoldDB" id="A0A2Z3H9G5"/>
<feature type="region of interest" description="Disordered" evidence="1">
    <location>
        <begin position="115"/>
        <end position="162"/>
    </location>
</feature>
<dbReference type="Proteomes" id="UP000245802">
    <property type="component" value="Chromosome"/>
</dbReference>
<name>A0A2Z3H9G5_9BACT</name>
<gene>
    <name evidence="3" type="ORF">C1280_26410</name>
</gene>
<protein>
    <submittedName>
        <fullName evidence="3">Uncharacterized protein</fullName>
    </submittedName>
</protein>
<keyword evidence="2" id="KW-0732">Signal</keyword>
<evidence type="ECO:0000256" key="1">
    <source>
        <dbReference type="SAM" id="MobiDB-lite"/>
    </source>
</evidence>
<feature type="chain" id="PRO_5016366353" evidence="2">
    <location>
        <begin position="28"/>
        <end position="162"/>
    </location>
</feature>
<accession>A0A2Z3H9G5</accession>
<keyword evidence="4" id="KW-1185">Reference proteome</keyword>
<reference evidence="3 4" key="1">
    <citation type="submission" date="2018-01" db="EMBL/GenBank/DDBJ databases">
        <title>G. obscuriglobus.</title>
        <authorList>
            <person name="Franke J."/>
            <person name="Blomberg W."/>
            <person name="Selmecki A."/>
        </authorList>
    </citation>
    <scope>NUCLEOTIDE SEQUENCE [LARGE SCALE GENOMIC DNA]</scope>
    <source>
        <strain evidence="3 4">DSM 5831</strain>
    </source>
</reference>
<dbReference type="OrthoDB" id="9976687at2"/>
<dbReference type="RefSeq" id="WP_010042811.1">
    <property type="nucleotide sequence ID" value="NZ_CP025958.1"/>
</dbReference>
<proteinExistence type="predicted"/>
<organism evidence="3 4">
    <name type="scientific">Gemmata obscuriglobus</name>
    <dbReference type="NCBI Taxonomy" id="114"/>
    <lineage>
        <taxon>Bacteria</taxon>
        <taxon>Pseudomonadati</taxon>
        <taxon>Planctomycetota</taxon>
        <taxon>Planctomycetia</taxon>
        <taxon>Gemmatales</taxon>
        <taxon>Gemmataceae</taxon>
        <taxon>Gemmata</taxon>
    </lineage>
</organism>
<evidence type="ECO:0000313" key="4">
    <source>
        <dbReference type="Proteomes" id="UP000245802"/>
    </source>
</evidence>